<sequence length="74" mass="8315">MSKGNESMDEHEELVDGGWIAERMGIARPSVARIMARLGVPRYEFGPKCVRYPKSRVEAAIAACLHDTGRRNNR</sequence>
<evidence type="ECO:0000313" key="1">
    <source>
        <dbReference type="EMBL" id="KFI60933.1"/>
    </source>
</evidence>
<protein>
    <submittedName>
        <fullName evidence="1">Uncharacterized protein</fullName>
    </submittedName>
</protein>
<name>A0A087AQ83_9BIFI</name>
<proteinExistence type="predicted"/>
<accession>A0A087AQ83</accession>
<gene>
    <name evidence="1" type="ORF">BCUN_0909</name>
</gene>
<dbReference type="RefSeq" id="WP_129866187.1">
    <property type="nucleotide sequence ID" value="NZ_JGYV01000017.1"/>
</dbReference>
<keyword evidence="2" id="KW-1185">Reference proteome</keyword>
<comment type="caution">
    <text evidence="1">The sequence shown here is derived from an EMBL/GenBank/DDBJ whole genome shotgun (WGS) entry which is preliminary data.</text>
</comment>
<dbReference type="AlphaFoldDB" id="A0A087AQ83"/>
<organism evidence="1 2">
    <name type="scientific">Bifidobacterium cuniculi</name>
    <dbReference type="NCBI Taxonomy" id="1688"/>
    <lineage>
        <taxon>Bacteria</taxon>
        <taxon>Bacillati</taxon>
        <taxon>Actinomycetota</taxon>
        <taxon>Actinomycetes</taxon>
        <taxon>Bifidobacteriales</taxon>
        <taxon>Bifidobacteriaceae</taxon>
        <taxon>Bifidobacterium</taxon>
    </lineage>
</organism>
<dbReference type="EMBL" id="JGYV01000017">
    <property type="protein sequence ID" value="KFI60933.1"/>
    <property type="molecule type" value="Genomic_DNA"/>
</dbReference>
<reference evidence="1 2" key="1">
    <citation type="submission" date="2014-03" db="EMBL/GenBank/DDBJ databases">
        <title>Genomics of Bifidobacteria.</title>
        <authorList>
            <person name="Ventura M."/>
            <person name="Milani C."/>
            <person name="Lugli G.A."/>
        </authorList>
    </citation>
    <scope>NUCLEOTIDE SEQUENCE [LARGE SCALE GENOMIC DNA]</scope>
    <source>
        <strain evidence="1 2">LMG 10738</strain>
    </source>
</reference>
<evidence type="ECO:0000313" key="2">
    <source>
        <dbReference type="Proteomes" id="UP000029067"/>
    </source>
</evidence>
<dbReference type="Proteomes" id="UP000029067">
    <property type="component" value="Unassembled WGS sequence"/>
</dbReference>